<evidence type="ECO:0000256" key="1">
    <source>
        <dbReference type="ARBA" id="ARBA00022574"/>
    </source>
</evidence>
<feature type="domain" description="Protein kinase" evidence="5">
    <location>
        <begin position="49"/>
        <end position="320"/>
    </location>
</feature>
<dbReference type="InterPro" id="IPR020635">
    <property type="entry name" value="Tyr_kinase_cat_dom"/>
</dbReference>
<dbReference type="EMBL" id="CAADEZ010000056">
    <property type="protein sequence ID" value="VFJ48217.1"/>
    <property type="molecule type" value="Genomic_DNA"/>
</dbReference>
<evidence type="ECO:0000256" key="4">
    <source>
        <dbReference type="SAM" id="MobiDB-lite"/>
    </source>
</evidence>
<dbReference type="EMBL" id="CAADFA010000056">
    <property type="protein sequence ID" value="VFJ48179.1"/>
    <property type="molecule type" value="Genomic_DNA"/>
</dbReference>
<dbReference type="PROSITE" id="PS50082">
    <property type="entry name" value="WD_REPEATS_2"/>
    <property type="match status" value="3"/>
</dbReference>
<organism evidence="6">
    <name type="scientific">Candidatus Kentrum sp. FM</name>
    <dbReference type="NCBI Taxonomy" id="2126340"/>
    <lineage>
        <taxon>Bacteria</taxon>
        <taxon>Pseudomonadati</taxon>
        <taxon>Pseudomonadota</taxon>
        <taxon>Gammaproteobacteria</taxon>
        <taxon>Candidatus Kentrum</taxon>
    </lineage>
</organism>
<dbReference type="Pfam" id="PF00400">
    <property type="entry name" value="WD40"/>
    <property type="match status" value="4"/>
</dbReference>
<evidence type="ECO:0000313" key="6">
    <source>
        <dbReference type="EMBL" id="VFJ48179.1"/>
    </source>
</evidence>
<keyword evidence="6" id="KW-0808">Transferase</keyword>
<dbReference type="InterPro" id="IPR000719">
    <property type="entry name" value="Prot_kinase_dom"/>
</dbReference>
<dbReference type="PANTHER" id="PTHR19879">
    <property type="entry name" value="TRANSCRIPTION INITIATION FACTOR TFIID"/>
    <property type="match status" value="1"/>
</dbReference>
<dbReference type="Gene3D" id="2.130.10.10">
    <property type="entry name" value="YVTN repeat-like/Quinoprotein amine dehydrogenase"/>
    <property type="match status" value="2"/>
</dbReference>
<evidence type="ECO:0000313" key="7">
    <source>
        <dbReference type="EMBL" id="VFJ48217.1"/>
    </source>
</evidence>
<dbReference type="InterPro" id="IPR015943">
    <property type="entry name" value="WD40/YVTN_repeat-like_dom_sf"/>
</dbReference>
<evidence type="ECO:0000313" key="8">
    <source>
        <dbReference type="EMBL" id="VFK07531.1"/>
    </source>
</evidence>
<evidence type="ECO:0000256" key="2">
    <source>
        <dbReference type="ARBA" id="ARBA00022737"/>
    </source>
</evidence>
<feature type="repeat" description="WD" evidence="3">
    <location>
        <begin position="603"/>
        <end position="634"/>
    </location>
</feature>
<accession>A0A450S8G3</accession>
<evidence type="ECO:0000259" key="5">
    <source>
        <dbReference type="PROSITE" id="PS50011"/>
    </source>
</evidence>
<dbReference type="Pfam" id="PF00069">
    <property type="entry name" value="Pkinase"/>
    <property type="match status" value="1"/>
</dbReference>
<dbReference type="PANTHER" id="PTHR19879:SF9">
    <property type="entry name" value="TRANSCRIPTION INITIATION FACTOR TFIID SUBUNIT 5"/>
    <property type="match status" value="1"/>
</dbReference>
<dbReference type="SUPFAM" id="SSF50978">
    <property type="entry name" value="WD40 repeat-like"/>
    <property type="match status" value="1"/>
</dbReference>
<dbReference type="InterPro" id="IPR020472">
    <property type="entry name" value="WD40_PAC1"/>
</dbReference>
<gene>
    <name evidence="7" type="ORF">BECKFM1743A_GA0114220_100564</name>
    <name evidence="8" type="ORF">BECKFM1743B_GA0114221_1004310</name>
    <name evidence="6" type="ORF">BECKFM1743C_GA0114222_100568</name>
</gene>
<dbReference type="EMBL" id="CAADFL010000043">
    <property type="protein sequence ID" value="VFK07531.1"/>
    <property type="molecule type" value="Genomic_DNA"/>
</dbReference>
<name>A0A450S8G3_9GAMM</name>
<dbReference type="GO" id="GO:0004713">
    <property type="term" value="F:protein tyrosine kinase activity"/>
    <property type="evidence" value="ECO:0007669"/>
    <property type="project" value="InterPro"/>
</dbReference>
<keyword evidence="6" id="KW-0418">Kinase</keyword>
<dbReference type="PROSITE" id="PS50011">
    <property type="entry name" value="PROTEIN_KINASE_DOM"/>
    <property type="match status" value="1"/>
</dbReference>
<feature type="region of interest" description="Disordered" evidence="4">
    <location>
        <begin position="374"/>
        <end position="446"/>
    </location>
</feature>
<dbReference type="SMART" id="SM00219">
    <property type="entry name" value="TyrKc"/>
    <property type="match status" value="1"/>
</dbReference>
<feature type="compositionally biased region" description="Low complexity" evidence="4">
    <location>
        <begin position="383"/>
        <end position="400"/>
    </location>
</feature>
<dbReference type="InterPro" id="IPR011009">
    <property type="entry name" value="Kinase-like_dom_sf"/>
</dbReference>
<dbReference type="PROSITE" id="PS00109">
    <property type="entry name" value="PROTEIN_KINASE_TYR"/>
    <property type="match status" value="1"/>
</dbReference>
<keyword evidence="6" id="KW-0723">Serine/threonine-protein kinase</keyword>
<feature type="repeat" description="WD" evidence="3">
    <location>
        <begin position="635"/>
        <end position="676"/>
    </location>
</feature>
<keyword evidence="1 3" id="KW-0853">WD repeat</keyword>
<dbReference type="InterPro" id="IPR001680">
    <property type="entry name" value="WD40_rpt"/>
</dbReference>
<dbReference type="SUPFAM" id="SSF56112">
    <property type="entry name" value="Protein kinase-like (PK-like)"/>
    <property type="match status" value="1"/>
</dbReference>
<evidence type="ECO:0000256" key="3">
    <source>
        <dbReference type="PROSITE-ProRule" id="PRU00221"/>
    </source>
</evidence>
<dbReference type="GO" id="GO:0004674">
    <property type="term" value="F:protein serine/threonine kinase activity"/>
    <property type="evidence" value="ECO:0007669"/>
    <property type="project" value="UniProtKB-KW"/>
</dbReference>
<dbReference type="PRINTS" id="PR00320">
    <property type="entry name" value="GPROTEINBRPT"/>
</dbReference>
<feature type="region of interest" description="Disordered" evidence="4">
    <location>
        <begin position="320"/>
        <end position="340"/>
    </location>
</feature>
<dbReference type="GO" id="GO:0005524">
    <property type="term" value="F:ATP binding"/>
    <property type="evidence" value="ECO:0007669"/>
    <property type="project" value="InterPro"/>
</dbReference>
<reference evidence="6" key="1">
    <citation type="submission" date="2019-02" db="EMBL/GenBank/DDBJ databases">
        <authorList>
            <person name="Gruber-Vodicka R. H."/>
            <person name="Seah K. B. B."/>
        </authorList>
    </citation>
    <scope>NUCLEOTIDE SEQUENCE</scope>
    <source>
        <strain evidence="7">BECK_BZ163</strain>
        <strain evidence="8">BECK_BZ164</strain>
        <strain evidence="6">BECK_BZ165</strain>
    </source>
</reference>
<protein>
    <submittedName>
        <fullName evidence="6">Serine/threonine protein kinase</fullName>
    </submittedName>
</protein>
<dbReference type="InterPro" id="IPR008266">
    <property type="entry name" value="Tyr_kinase_AS"/>
</dbReference>
<dbReference type="CDD" id="cd14014">
    <property type="entry name" value="STKc_PknB_like"/>
    <property type="match status" value="1"/>
</dbReference>
<dbReference type="InterPro" id="IPR036322">
    <property type="entry name" value="WD40_repeat_dom_sf"/>
</dbReference>
<keyword evidence="2" id="KW-0677">Repeat</keyword>
<sequence length="764" mass="83086">MTGLPPHRCPACFRAKGQGAVCDHCGWRPGASVANPLYLAPGTPLGDSYIIGRVLGHGGLGITYLAWDLELETRIAIKEFLPDTMAGRNLQDGQVTIHTGHEEPFRRALERFRDEARILARFQQHPGIVSVYRFLAANGTGYMVMEFVAGRTLRQYLEERGGRIPWREALDLLTPAMDTLARIHDAGLLHRDIAPDNLYITHDGAVKLLDFGAARETAGGRSVSFSVVLKESYAPEEQYRRKGKQGPWTDIYALCATLYRAVTGRLPPTALDRGFEDELQPPSALGIDIPEDHQAVLMKGLAIHQQNRWQTIGEMRDAWGRNATEPEPKPPKSEPPKPDKHTRYGTWIALFTAVVTALMLVLELTDKIDLTGAAPQTPPASPPVLLADAADADTGTPPASSGAHGSLPRGIPDALEPPTTPDEVAPKPKPEPEPPSATLTVAPDPPDAMVTVDGKPLDPDAAHLLAPGEYDLRVARAGYQPFEKQVRLAAGESLDLPVRLAPRTARLVVRANVVGDRLFIDGQPVGATGPESHELAPGKHTIRVEKEGYAPFETQLELAPGGRETVRATLERIAPDYADWRKLRTIKAHPGGREGAICWDGCIRFAPDGRRLLSGSFDDTLKLWDATTGRAMRVFRGHEGDVWSVALSPDGSRALSGSSDDTLRLWDVATGREVRAFRGHRGSVRSVAFSPDGRRALSGSDDNTLRLWDAATGREIRAFRGHESLVLSVAFSPDGRQALSGGGRPYSQTLGRCYRARDARIPGA</sequence>
<dbReference type="Pfam" id="PF08308">
    <property type="entry name" value="PEGA"/>
    <property type="match status" value="2"/>
</dbReference>
<dbReference type="InterPro" id="IPR019775">
    <property type="entry name" value="WD40_repeat_CS"/>
</dbReference>
<dbReference type="CDD" id="cd00200">
    <property type="entry name" value="WD40"/>
    <property type="match status" value="1"/>
</dbReference>
<dbReference type="Gene3D" id="3.30.200.20">
    <property type="entry name" value="Phosphorylase Kinase, domain 1"/>
    <property type="match status" value="1"/>
</dbReference>
<feature type="repeat" description="WD" evidence="3">
    <location>
        <begin position="677"/>
        <end position="718"/>
    </location>
</feature>
<dbReference type="Gene3D" id="1.10.510.10">
    <property type="entry name" value="Transferase(Phosphotransferase) domain 1"/>
    <property type="match status" value="1"/>
</dbReference>
<dbReference type="SMART" id="SM00320">
    <property type="entry name" value="WD40"/>
    <property type="match status" value="4"/>
</dbReference>
<dbReference type="InterPro" id="IPR013229">
    <property type="entry name" value="PEGA"/>
</dbReference>
<dbReference type="PROSITE" id="PS50294">
    <property type="entry name" value="WD_REPEATS_REGION"/>
    <property type="match status" value="2"/>
</dbReference>
<dbReference type="PROSITE" id="PS00678">
    <property type="entry name" value="WD_REPEATS_1"/>
    <property type="match status" value="3"/>
</dbReference>
<dbReference type="AlphaFoldDB" id="A0A450S8G3"/>
<proteinExistence type="predicted"/>